<evidence type="ECO:0000313" key="2">
    <source>
        <dbReference type="Proteomes" id="UP000186817"/>
    </source>
</evidence>
<dbReference type="OrthoDB" id="438189at2759"/>
<reference evidence="1 2" key="1">
    <citation type="submission" date="2016-02" db="EMBL/GenBank/DDBJ databases">
        <title>Genome analysis of coral dinoflagellate symbionts highlights evolutionary adaptations to a symbiotic lifestyle.</title>
        <authorList>
            <person name="Aranda M."/>
            <person name="Li Y."/>
            <person name="Liew Y.J."/>
            <person name="Baumgarten S."/>
            <person name="Simakov O."/>
            <person name="Wilson M."/>
            <person name="Piel J."/>
            <person name="Ashoor H."/>
            <person name="Bougouffa S."/>
            <person name="Bajic V.B."/>
            <person name="Ryu T."/>
            <person name="Ravasi T."/>
            <person name="Bayer T."/>
            <person name="Micklem G."/>
            <person name="Kim H."/>
            <person name="Bhak J."/>
            <person name="Lajeunesse T.C."/>
            <person name="Voolstra C.R."/>
        </authorList>
    </citation>
    <scope>NUCLEOTIDE SEQUENCE [LARGE SCALE GENOMIC DNA]</scope>
    <source>
        <strain evidence="1 2">CCMP2467</strain>
    </source>
</reference>
<dbReference type="EMBL" id="LSRX01000278">
    <property type="protein sequence ID" value="OLQ01884.1"/>
    <property type="molecule type" value="Genomic_DNA"/>
</dbReference>
<proteinExistence type="predicted"/>
<evidence type="ECO:0000313" key="1">
    <source>
        <dbReference type="EMBL" id="OLQ01884.1"/>
    </source>
</evidence>
<sequence length="306" mass="35303">MHRQAGIPMTTMTMMMMMMRKIMVKNWWQYVEVNEANAQILFQHREAMISWVAKQAGVHDKDIEKFSYDHRKGRNISPFSMIDAGSFANRQKIMEWIMQNGDKKGIAEWNNDKLQTFQSGNNRDGINGYIKFEPCISTFDRLQTEPLKAIMTVISKLTPSTQWKHSWKHLTIQEKDTENYLAWVAIDHLHGTANIYVTKKLFSARQFEDEFQAAYSANMSRKVIGNKGKGKRSEQEGVLTPGDFLKAVGLGSEGKDSYLRIGTQALKTRAPFLFEVRAIAQEEFPTKYEEHLNKIAKRILEPDTVL</sequence>
<comment type="caution">
    <text evidence="1">The sequence shown here is derived from an EMBL/GenBank/DDBJ whole genome shotgun (WGS) entry which is preliminary data.</text>
</comment>
<keyword evidence="2" id="KW-1185">Reference proteome</keyword>
<dbReference type="Proteomes" id="UP000186817">
    <property type="component" value="Unassembled WGS sequence"/>
</dbReference>
<protein>
    <submittedName>
        <fullName evidence="1">Uncharacterized protein</fullName>
    </submittedName>
</protein>
<name>A0A1Q9E384_SYMMI</name>
<accession>A0A1Q9E384</accession>
<gene>
    <name evidence="1" type="ORF">AK812_SmicGene15343</name>
</gene>
<organism evidence="1 2">
    <name type="scientific">Symbiodinium microadriaticum</name>
    <name type="common">Dinoflagellate</name>
    <name type="synonym">Zooxanthella microadriatica</name>
    <dbReference type="NCBI Taxonomy" id="2951"/>
    <lineage>
        <taxon>Eukaryota</taxon>
        <taxon>Sar</taxon>
        <taxon>Alveolata</taxon>
        <taxon>Dinophyceae</taxon>
        <taxon>Suessiales</taxon>
        <taxon>Symbiodiniaceae</taxon>
        <taxon>Symbiodinium</taxon>
    </lineage>
</organism>
<dbReference type="AlphaFoldDB" id="A0A1Q9E384"/>